<organism evidence="2 3">
    <name type="scientific">Nitrospirillum viridazoti CBAmc</name>
    <dbReference type="NCBI Taxonomy" id="1441467"/>
    <lineage>
        <taxon>Bacteria</taxon>
        <taxon>Pseudomonadati</taxon>
        <taxon>Pseudomonadota</taxon>
        <taxon>Alphaproteobacteria</taxon>
        <taxon>Rhodospirillales</taxon>
        <taxon>Azospirillaceae</taxon>
        <taxon>Nitrospirillum</taxon>
        <taxon>Nitrospirillum viridazoti</taxon>
    </lineage>
</organism>
<dbReference type="KEGG" id="nao:Y958_11440"/>
<evidence type="ECO:0000256" key="1">
    <source>
        <dbReference type="SAM" id="Phobius"/>
    </source>
</evidence>
<gene>
    <name evidence="2" type="ORF">Y958_11440</name>
</gene>
<evidence type="ECO:0000313" key="3">
    <source>
        <dbReference type="Proteomes" id="UP000197153"/>
    </source>
</evidence>
<dbReference type="AlphaFoldDB" id="A0A248JSB4"/>
<dbReference type="EMBL" id="CP022110">
    <property type="protein sequence ID" value="ASG21371.1"/>
    <property type="molecule type" value="Genomic_DNA"/>
</dbReference>
<name>A0A248JSB4_9PROT</name>
<evidence type="ECO:0000313" key="2">
    <source>
        <dbReference type="EMBL" id="ASG21371.1"/>
    </source>
</evidence>
<proteinExistence type="predicted"/>
<feature type="transmembrane region" description="Helical" evidence="1">
    <location>
        <begin position="28"/>
        <end position="51"/>
    </location>
</feature>
<protein>
    <submittedName>
        <fullName evidence="2">Uncharacterized protein</fullName>
    </submittedName>
</protein>
<sequence>MRLGVIVDVPRHLLHATGPAIRKRWKGALGWVLALALLLLVLASLAGFNWIDGHQGTFQFLAALIAAAIAVRTFQKTVEGARMQASAAIAAAEAQAKAALDLEVARQASQREAIRVALGAELTEYKRRLVTARRYIEAHSSVINYQAVIAKVPRSINVKFNVYRENLGNIGLLDPIDAKNVVRAYILLEEIAPLINETVDGWENSSPVIYEHIYIEEEIAIIIALIDAFLNNE</sequence>
<keyword evidence="1" id="KW-0472">Membrane</keyword>
<reference evidence="2 3" key="1">
    <citation type="submission" date="2017-06" db="EMBL/GenBank/DDBJ databases">
        <title>Complete genome sequence of Nitrospirillum amazonense strain CBAmC, an endophytic nitrogen-fixing and plant growth-promoting bacterium, isolated from sugarcane.</title>
        <authorList>
            <person name="Schwab S."/>
            <person name="dos Santos Teixeira K.R."/>
            <person name="Simoes Araujo J.L."/>
            <person name="Soares Vidal M."/>
            <person name="Borges de Freitas H.R."/>
            <person name="Rivello Crivelaro A.L."/>
            <person name="Bueno de Camargo Nunes A."/>
            <person name="dos Santos C.M."/>
            <person name="Palmeira da Silva Rosa D."/>
            <person name="da Silva Padilha D."/>
            <person name="da Silva E."/>
            <person name="Araujo Terra L."/>
            <person name="Soares Mendes V."/>
            <person name="Farinelli L."/>
            <person name="Magalhaes Cruz L."/>
            <person name="Baldani J.I."/>
        </authorList>
    </citation>
    <scope>NUCLEOTIDE SEQUENCE [LARGE SCALE GENOMIC DNA]</scope>
    <source>
        <strain evidence="2 3">CBAmC</strain>
    </source>
</reference>
<keyword evidence="1" id="KW-1133">Transmembrane helix</keyword>
<accession>A0A248JSB4</accession>
<feature type="transmembrane region" description="Helical" evidence="1">
    <location>
        <begin position="57"/>
        <end position="74"/>
    </location>
</feature>
<keyword evidence="3" id="KW-1185">Reference proteome</keyword>
<dbReference type="Proteomes" id="UP000197153">
    <property type="component" value="Chromosome 1"/>
</dbReference>
<keyword evidence="1" id="KW-0812">Transmembrane</keyword>